<dbReference type="RefSeq" id="WP_200232977.1">
    <property type="nucleotide sequence ID" value="NZ_JAENGP010000001.1"/>
</dbReference>
<dbReference type="InterPro" id="IPR036693">
    <property type="entry name" value="TF_LuxR_autoind-bd_dom_sf"/>
</dbReference>
<proteinExistence type="predicted"/>
<evidence type="ECO:0000313" key="2">
    <source>
        <dbReference type="EMBL" id="MBK1779850.1"/>
    </source>
</evidence>
<dbReference type="SMART" id="SM00421">
    <property type="entry name" value="HTH_LUXR"/>
    <property type="match status" value="1"/>
</dbReference>
<dbReference type="Gene3D" id="3.30.450.80">
    <property type="entry name" value="Transcription factor LuxR-like, autoinducer-binding domain"/>
    <property type="match status" value="1"/>
</dbReference>
<reference evidence="2 3" key="1">
    <citation type="submission" date="2020-12" db="EMBL/GenBank/DDBJ databases">
        <authorList>
            <person name="Lu T."/>
            <person name="Wang Q."/>
            <person name="Han X."/>
        </authorList>
    </citation>
    <scope>NUCLEOTIDE SEQUENCE [LARGE SCALE GENOMIC DNA]</scope>
    <source>
        <strain evidence="2 3">WQ 585</strain>
    </source>
</reference>
<dbReference type="PRINTS" id="PR00038">
    <property type="entry name" value="HTHLUXR"/>
</dbReference>
<dbReference type="InterPro" id="IPR036388">
    <property type="entry name" value="WH-like_DNA-bd_sf"/>
</dbReference>
<dbReference type="EMBL" id="JAENGP010000001">
    <property type="protein sequence ID" value="MBK1779850.1"/>
    <property type="molecule type" value="Genomic_DNA"/>
</dbReference>
<dbReference type="Pfam" id="PF00196">
    <property type="entry name" value="GerE"/>
    <property type="match status" value="1"/>
</dbReference>
<dbReference type="InterPro" id="IPR016032">
    <property type="entry name" value="Sig_transdc_resp-reg_C-effctor"/>
</dbReference>
<dbReference type="SUPFAM" id="SSF46894">
    <property type="entry name" value="C-terminal effector domain of the bipartite response regulators"/>
    <property type="match status" value="1"/>
</dbReference>
<accession>A0ABS1EC95</accession>
<feature type="domain" description="HTH luxR-type" evidence="1">
    <location>
        <begin position="177"/>
        <end position="234"/>
    </location>
</feature>
<protein>
    <submittedName>
        <fullName evidence="2">Helix-turn-helix transcriptional regulator</fullName>
    </submittedName>
</protein>
<comment type="caution">
    <text evidence="2">The sequence shown here is derived from an EMBL/GenBank/DDBJ whole genome shotgun (WGS) entry which is preliminary data.</text>
</comment>
<name>A0ABS1EC95_9BURK</name>
<organism evidence="2 3">
    <name type="scientific">Advenella mandrilli</name>
    <dbReference type="NCBI Taxonomy" id="2800330"/>
    <lineage>
        <taxon>Bacteria</taxon>
        <taxon>Pseudomonadati</taxon>
        <taxon>Pseudomonadota</taxon>
        <taxon>Betaproteobacteria</taxon>
        <taxon>Burkholderiales</taxon>
        <taxon>Alcaligenaceae</taxon>
    </lineage>
</organism>
<dbReference type="Proteomes" id="UP000635316">
    <property type="component" value="Unassembled WGS sequence"/>
</dbReference>
<keyword evidence="3" id="KW-1185">Reference proteome</keyword>
<dbReference type="Gene3D" id="1.10.10.10">
    <property type="entry name" value="Winged helix-like DNA-binding domain superfamily/Winged helix DNA-binding domain"/>
    <property type="match status" value="1"/>
</dbReference>
<gene>
    <name evidence="2" type="ORF">JHL22_01330</name>
</gene>
<dbReference type="InterPro" id="IPR000792">
    <property type="entry name" value="Tscrpt_reg_LuxR_C"/>
</dbReference>
<evidence type="ECO:0000313" key="3">
    <source>
        <dbReference type="Proteomes" id="UP000635316"/>
    </source>
</evidence>
<evidence type="ECO:0000259" key="1">
    <source>
        <dbReference type="SMART" id="SM00421"/>
    </source>
</evidence>
<sequence>MVSDQTLQSIFNPHNQAEQQAFLKQSLHESDFEYYFYIQNLPFPFNNAESQFLCASNLPHSGLKNLQDGITLKNNPLDHLNPALTTQGNTFTWNSHNLSNHPDLLRLFKDFPQLYGLILPHQNMSGSKNSSLILLRTSHPVSMDEIEQQLFNLKHLVFSANYLIKQRIINHYLNITHPPLPPRQTQISRCIVAGMTNAEIADHLALKHNTVIYHVRQILRNTQSLRRTPAALKALLPELLN</sequence>